<organism evidence="1 2">
    <name type="scientific">Romanomermis culicivorax</name>
    <name type="common">Nematode worm</name>
    <dbReference type="NCBI Taxonomy" id="13658"/>
    <lineage>
        <taxon>Eukaryota</taxon>
        <taxon>Metazoa</taxon>
        <taxon>Ecdysozoa</taxon>
        <taxon>Nematoda</taxon>
        <taxon>Enoplea</taxon>
        <taxon>Dorylaimia</taxon>
        <taxon>Mermithida</taxon>
        <taxon>Mermithoidea</taxon>
        <taxon>Mermithidae</taxon>
        <taxon>Romanomermis</taxon>
    </lineage>
</organism>
<dbReference type="AlphaFoldDB" id="A0A915HSD4"/>
<dbReference type="WBParaSite" id="nRc.2.0.1.t04664-RA">
    <property type="protein sequence ID" value="nRc.2.0.1.t04664-RA"/>
    <property type="gene ID" value="nRc.2.0.1.g04664"/>
</dbReference>
<dbReference type="Proteomes" id="UP000887565">
    <property type="component" value="Unplaced"/>
</dbReference>
<proteinExistence type="predicted"/>
<name>A0A915HSD4_ROMCU</name>
<reference evidence="2" key="1">
    <citation type="submission" date="2022-11" db="UniProtKB">
        <authorList>
            <consortium name="WormBaseParasite"/>
        </authorList>
    </citation>
    <scope>IDENTIFICATION</scope>
</reference>
<evidence type="ECO:0000313" key="2">
    <source>
        <dbReference type="WBParaSite" id="nRc.2.0.1.t04664-RA"/>
    </source>
</evidence>
<keyword evidence="1" id="KW-1185">Reference proteome</keyword>
<accession>A0A915HSD4</accession>
<evidence type="ECO:0000313" key="1">
    <source>
        <dbReference type="Proteomes" id="UP000887565"/>
    </source>
</evidence>
<protein>
    <submittedName>
        <fullName evidence="2">Uncharacterized protein</fullName>
    </submittedName>
</protein>
<sequence>MVDAAVGVSANAALLQIRKSISIISKQLKRVIIKESASQRKDLSNRVNEPRIILNKNYCGIWRVELVKPKMFPMNAISNFKPKNLIDREGQQAIECIATVESAEITAHTTTAVPKLIVEGWSSLEYKVHYSVKIACQSEPAFLMLLQMPFQNAQIWVVFAFFVCLEEEITKEDVCSLIEIMIISRINPDRIAHRDDTSLVLSLYRNLLAFGGTKKKQKSEIFLRDLLEKN</sequence>